<dbReference type="PANTHER" id="PTHR21015:SF22">
    <property type="entry name" value="GLYCOSYLTRANSFERASE"/>
    <property type="match status" value="1"/>
</dbReference>
<organism evidence="2 3">
    <name type="scientific">Podospora fimiseda</name>
    <dbReference type="NCBI Taxonomy" id="252190"/>
    <lineage>
        <taxon>Eukaryota</taxon>
        <taxon>Fungi</taxon>
        <taxon>Dikarya</taxon>
        <taxon>Ascomycota</taxon>
        <taxon>Pezizomycotina</taxon>
        <taxon>Sordariomycetes</taxon>
        <taxon>Sordariomycetidae</taxon>
        <taxon>Sordariales</taxon>
        <taxon>Podosporaceae</taxon>
        <taxon>Podospora</taxon>
    </lineage>
</organism>
<dbReference type="Proteomes" id="UP001301958">
    <property type="component" value="Unassembled WGS sequence"/>
</dbReference>
<dbReference type="EMBL" id="MU865422">
    <property type="protein sequence ID" value="KAK4223556.1"/>
    <property type="molecule type" value="Genomic_DNA"/>
</dbReference>
<feature type="domain" description="Erythromycin biosynthesis protein CIII-like C-terminal" evidence="1">
    <location>
        <begin position="337"/>
        <end position="444"/>
    </location>
</feature>
<dbReference type="Pfam" id="PF06722">
    <property type="entry name" value="EryCIII-like_C"/>
    <property type="match status" value="1"/>
</dbReference>
<keyword evidence="3" id="KW-1185">Reference proteome</keyword>
<gene>
    <name evidence="2" type="ORF">QBC38DRAFT_487426</name>
</gene>
<evidence type="ECO:0000259" key="1">
    <source>
        <dbReference type="Pfam" id="PF06722"/>
    </source>
</evidence>
<dbReference type="Gene3D" id="3.40.50.2000">
    <property type="entry name" value="Glycogen Phosphorylase B"/>
    <property type="match status" value="2"/>
</dbReference>
<comment type="caution">
    <text evidence="2">The sequence shown here is derived from an EMBL/GenBank/DDBJ whole genome shotgun (WGS) entry which is preliminary data.</text>
</comment>
<evidence type="ECO:0000313" key="3">
    <source>
        <dbReference type="Proteomes" id="UP001301958"/>
    </source>
</evidence>
<name>A0AAN7BHN8_9PEZI</name>
<reference evidence="2" key="1">
    <citation type="journal article" date="2023" name="Mol. Phylogenet. Evol.">
        <title>Genome-scale phylogeny and comparative genomics of the fungal order Sordariales.</title>
        <authorList>
            <person name="Hensen N."/>
            <person name="Bonometti L."/>
            <person name="Westerberg I."/>
            <person name="Brannstrom I.O."/>
            <person name="Guillou S."/>
            <person name="Cros-Aarteil S."/>
            <person name="Calhoun S."/>
            <person name="Haridas S."/>
            <person name="Kuo A."/>
            <person name="Mondo S."/>
            <person name="Pangilinan J."/>
            <person name="Riley R."/>
            <person name="LaButti K."/>
            <person name="Andreopoulos B."/>
            <person name="Lipzen A."/>
            <person name="Chen C."/>
            <person name="Yan M."/>
            <person name="Daum C."/>
            <person name="Ng V."/>
            <person name="Clum A."/>
            <person name="Steindorff A."/>
            <person name="Ohm R.A."/>
            <person name="Martin F."/>
            <person name="Silar P."/>
            <person name="Natvig D.O."/>
            <person name="Lalanne C."/>
            <person name="Gautier V."/>
            <person name="Ament-Velasquez S.L."/>
            <person name="Kruys A."/>
            <person name="Hutchinson M.I."/>
            <person name="Powell A.J."/>
            <person name="Barry K."/>
            <person name="Miller A.N."/>
            <person name="Grigoriev I.V."/>
            <person name="Debuchy R."/>
            <person name="Gladieux P."/>
            <person name="Hiltunen Thoren M."/>
            <person name="Johannesson H."/>
        </authorList>
    </citation>
    <scope>NUCLEOTIDE SEQUENCE</scope>
    <source>
        <strain evidence="2">CBS 990.96</strain>
    </source>
</reference>
<accession>A0AAN7BHN8</accession>
<reference evidence="2" key="2">
    <citation type="submission" date="2023-05" db="EMBL/GenBank/DDBJ databases">
        <authorList>
            <consortium name="Lawrence Berkeley National Laboratory"/>
            <person name="Steindorff A."/>
            <person name="Hensen N."/>
            <person name="Bonometti L."/>
            <person name="Westerberg I."/>
            <person name="Brannstrom I.O."/>
            <person name="Guillou S."/>
            <person name="Cros-Aarteil S."/>
            <person name="Calhoun S."/>
            <person name="Haridas S."/>
            <person name="Kuo A."/>
            <person name="Mondo S."/>
            <person name="Pangilinan J."/>
            <person name="Riley R."/>
            <person name="Labutti K."/>
            <person name="Andreopoulos B."/>
            <person name="Lipzen A."/>
            <person name="Chen C."/>
            <person name="Yanf M."/>
            <person name="Daum C."/>
            <person name="Ng V."/>
            <person name="Clum A."/>
            <person name="Ohm R."/>
            <person name="Martin F."/>
            <person name="Silar P."/>
            <person name="Natvig D."/>
            <person name="Lalanne C."/>
            <person name="Gautier V."/>
            <person name="Ament-Velasquez S.L."/>
            <person name="Kruys A."/>
            <person name="Hutchinson M.I."/>
            <person name="Powell A.J."/>
            <person name="Barry K."/>
            <person name="Miller A.N."/>
            <person name="Grigoriev I.V."/>
            <person name="Debuchy R."/>
            <person name="Gladieux P."/>
            <person name="Thoren M.H."/>
            <person name="Johannesson H."/>
        </authorList>
    </citation>
    <scope>NUCLEOTIDE SEQUENCE</scope>
    <source>
        <strain evidence="2">CBS 990.96</strain>
    </source>
</reference>
<sequence>MTIQTTKLTLLFMAHPLTGHITPTLRIASHFSLNHNVYFLGPTAHKQRIKSSNCKFLPFLNSADINDLTYYTPSTSSSSSSSLCWQSRALLDFQNLWINPIPDYFRSVQSAISHIQLFNPEHFLIITESMFFGILPLFISPPPSPSNIKIKIISLSIMTPFIRSPEIGPGFSDTLPFLPDLDSQLLQAAQQWSIWETKTSHLKTLLNEKLIEAGVSPSFLPTQLTDAPFLNGFNYTHPSISKILQLGVPSFFYPRQKGFPSNFQFLGCLPPATEPSTGWPNLPSWWQEIKSNTTKKIVLVAQGTVETDPHDLIIPAITAMSSREDVLVVAILGRKDARLPNSLILPGNARVTDYLHYDAILPFANAWVHNGGYGAVQHGISHGVPMAVTGEGQDKADNAKRIAWSGIGINLGGIKPDAQKVKKGLEKVLDEKKYKERVMELLAESNRLDCLRLVEKEVLTVAEERSWY</sequence>
<dbReference type="PANTHER" id="PTHR21015">
    <property type="entry name" value="UDP-N-ACETYLGLUCOSAMINE--N-ACETYLMURAMYL-(PENTAPEPTIDE) PYROPHOSPHORYL-UNDECAPRENOL N-ACETYLGLUCOSAMINE TRANSFERASE 1"/>
    <property type="match status" value="1"/>
</dbReference>
<protein>
    <submittedName>
        <fullName evidence="2">UDP-Glycosyltransferase/glycogen phosphorylase</fullName>
    </submittedName>
</protein>
<dbReference type="InterPro" id="IPR010610">
    <property type="entry name" value="EryCIII-like_C"/>
</dbReference>
<dbReference type="AlphaFoldDB" id="A0AAN7BHN8"/>
<evidence type="ECO:0000313" key="2">
    <source>
        <dbReference type="EMBL" id="KAK4223556.1"/>
    </source>
</evidence>
<proteinExistence type="predicted"/>
<dbReference type="SUPFAM" id="SSF53756">
    <property type="entry name" value="UDP-Glycosyltransferase/glycogen phosphorylase"/>
    <property type="match status" value="1"/>
</dbReference>
<dbReference type="GO" id="GO:0016757">
    <property type="term" value="F:glycosyltransferase activity"/>
    <property type="evidence" value="ECO:0007669"/>
    <property type="project" value="TreeGrafter"/>
</dbReference>